<evidence type="ECO:0000256" key="1">
    <source>
        <dbReference type="SAM" id="Phobius"/>
    </source>
</evidence>
<keyword evidence="1" id="KW-1133">Transmembrane helix</keyword>
<dbReference type="Proteomes" id="UP001357223">
    <property type="component" value="Chromosome"/>
</dbReference>
<feature type="transmembrane region" description="Helical" evidence="1">
    <location>
        <begin position="158"/>
        <end position="177"/>
    </location>
</feature>
<keyword evidence="4" id="KW-1185">Reference proteome</keyword>
<protein>
    <submittedName>
        <fullName evidence="3">Type II CAAX endopeptidase family protein</fullName>
    </submittedName>
</protein>
<gene>
    <name evidence="3" type="ORF">R4Z09_08395</name>
</gene>
<evidence type="ECO:0000313" key="4">
    <source>
        <dbReference type="Proteomes" id="UP001357223"/>
    </source>
</evidence>
<keyword evidence="1" id="KW-0472">Membrane</keyword>
<evidence type="ECO:0000313" key="3">
    <source>
        <dbReference type="EMBL" id="WVX82981.1"/>
    </source>
</evidence>
<sequence length="203" mass="24045">MRKFTIDYRILFGLIIAHFFMYITFQDKAIFWYMFTATMLILMSFSILNEKSDQEAAFFSYTLYGILTGLILFALFWTGNFFIQFFHLPFKQEISRLYSSFAPKQIWHYIVLLLFIVPGEELFWRGFMQKRLSKFMSVKYSILLASVLYASVQIYSGIFIHILAALFAGIFWGALYAWKKSLSLVVVSHLTFDILIFILYPFR</sequence>
<feature type="transmembrane region" description="Helical" evidence="1">
    <location>
        <begin position="31"/>
        <end position="49"/>
    </location>
</feature>
<proteinExistence type="predicted"/>
<evidence type="ECO:0000259" key="2">
    <source>
        <dbReference type="Pfam" id="PF02517"/>
    </source>
</evidence>
<reference evidence="3 4" key="1">
    <citation type="submission" date="2023-10" db="EMBL/GenBank/DDBJ databases">
        <title>Niallia locisalis sp.nov. isolated from a salt pond sample.</title>
        <authorList>
            <person name="Li X.-J."/>
            <person name="Dong L."/>
        </authorList>
    </citation>
    <scope>NUCLEOTIDE SEQUENCE [LARGE SCALE GENOMIC DNA]</scope>
    <source>
        <strain evidence="3 4">DSM 29761</strain>
    </source>
</reference>
<feature type="domain" description="CAAX prenyl protease 2/Lysostaphin resistance protein A-like" evidence="2">
    <location>
        <begin position="104"/>
        <end position="194"/>
    </location>
</feature>
<name>A0ABZ2CIM7_9BACI</name>
<feature type="transmembrane region" description="Helical" evidence="1">
    <location>
        <begin position="61"/>
        <end position="86"/>
    </location>
</feature>
<feature type="transmembrane region" description="Helical" evidence="1">
    <location>
        <begin position="7"/>
        <end position="25"/>
    </location>
</feature>
<dbReference type="Pfam" id="PF02517">
    <property type="entry name" value="Rce1-like"/>
    <property type="match status" value="1"/>
</dbReference>
<feature type="transmembrane region" description="Helical" evidence="1">
    <location>
        <begin position="184"/>
        <end position="202"/>
    </location>
</feature>
<keyword evidence="1" id="KW-0812">Transmembrane</keyword>
<accession>A0ABZ2CIM7</accession>
<dbReference type="EMBL" id="CP137640">
    <property type="protein sequence ID" value="WVX82981.1"/>
    <property type="molecule type" value="Genomic_DNA"/>
</dbReference>
<organism evidence="3 4">
    <name type="scientific">Niallia oryzisoli</name>
    <dbReference type="NCBI Taxonomy" id="1737571"/>
    <lineage>
        <taxon>Bacteria</taxon>
        <taxon>Bacillati</taxon>
        <taxon>Bacillota</taxon>
        <taxon>Bacilli</taxon>
        <taxon>Bacillales</taxon>
        <taxon>Bacillaceae</taxon>
        <taxon>Niallia</taxon>
    </lineage>
</organism>
<feature type="transmembrane region" description="Helical" evidence="1">
    <location>
        <begin position="106"/>
        <end position="124"/>
    </location>
</feature>
<dbReference type="InterPro" id="IPR003675">
    <property type="entry name" value="Rce1/LyrA-like_dom"/>
</dbReference>
<dbReference type="RefSeq" id="WP_338451874.1">
    <property type="nucleotide sequence ID" value="NZ_CP137640.1"/>
</dbReference>